<keyword evidence="7" id="KW-1185">Reference proteome</keyword>
<evidence type="ECO:0000256" key="2">
    <source>
        <dbReference type="ARBA" id="ARBA00023125"/>
    </source>
</evidence>
<organism evidence="6 7">
    <name type="scientific">Paenibacillus favisporus</name>
    <dbReference type="NCBI Taxonomy" id="221028"/>
    <lineage>
        <taxon>Bacteria</taxon>
        <taxon>Bacillati</taxon>
        <taxon>Bacillota</taxon>
        <taxon>Bacilli</taxon>
        <taxon>Bacillales</taxon>
        <taxon>Paenibacillaceae</taxon>
        <taxon>Paenibacillus</taxon>
    </lineage>
</organism>
<proteinExistence type="predicted"/>
<dbReference type="InterPro" id="IPR018060">
    <property type="entry name" value="HTH_AraC"/>
</dbReference>
<dbReference type="InterPro" id="IPR050204">
    <property type="entry name" value="AraC_XylS_family_regulators"/>
</dbReference>
<dbReference type="EMBL" id="JBEPLV010000001">
    <property type="protein sequence ID" value="MET3544081.1"/>
    <property type="molecule type" value="Genomic_DNA"/>
</dbReference>
<evidence type="ECO:0000259" key="5">
    <source>
        <dbReference type="PROSITE" id="PS01124"/>
    </source>
</evidence>
<accession>A0ABV2EWS7</accession>
<dbReference type="Proteomes" id="UP001549098">
    <property type="component" value="Unassembled WGS sequence"/>
</dbReference>
<dbReference type="RefSeq" id="WP_354494917.1">
    <property type="nucleotide sequence ID" value="NZ_JBEPLV010000001.1"/>
</dbReference>
<keyword evidence="1" id="KW-0805">Transcription regulation</keyword>
<gene>
    <name evidence="6" type="ORF">ABID47_000675</name>
</gene>
<dbReference type="SUPFAM" id="SSF46689">
    <property type="entry name" value="Homeodomain-like"/>
    <property type="match status" value="2"/>
</dbReference>
<dbReference type="InterPro" id="IPR018062">
    <property type="entry name" value="HTH_AraC-typ_CS"/>
</dbReference>
<keyword evidence="2" id="KW-0238">DNA-binding</keyword>
<evidence type="ECO:0000256" key="1">
    <source>
        <dbReference type="ARBA" id="ARBA00023015"/>
    </source>
</evidence>
<dbReference type="SUPFAM" id="SSF51215">
    <property type="entry name" value="Regulatory protein AraC"/>
    <property type="match status" value="1"/>
</dbReference>
<comment type="caution">
    <text evidence="6">The sequence shown here is derived from an EMBL/GenBank/DDBJ whole genome shotgun (WGS) entry which is preliminary data.</text>
</comment>
<dbReference type="PROSITE" id="PS01124">
    <property type="entry name" value="HTH_ARAC_FAMILY_2"/>
    <property type="match status" value="1"/>
</dbReference>
<evidence type="ECO:0000313" key="7">
    <source>
        <dbReference type="Proteomes" id="UP001549098"/>
    </source>
</evidence>
<dbReference type="InterPro" id="IPR020449">
    <property type="entry name" value="Tscrpt_reg_AraC-type_HTH"/>
</dbReference>
<sequence>MEEANELARQFADGVLTVTGVYMTSLQPGNYNGHTKERPTSSAGFVFALRGKAEFVFNGTAYDVRPGIVVHGGKGMTLELAVGDDGFDYVLIHYELAAPGGTPAPCTIRHFGWRAAADEALTDKLIALHVAALRPGPIQYLRTKELFYALLFDLLTGSGQGRDHRGTSIAEQATAYIHGHFQEPLTLEHLASLYGLGVKRFSYLFHKYTGLFPIDYLIQYRMKWAKHLLVTGVSSIGDIAAGVGYADAHYFSRLFKKHVGVTPTEFRARRGQ</sequence>
<dbReference type="Pfam" id="PF12833">
    <property type="entry name" value="HTH_18"/>
    <property type="match status" value="1"/>
</dbReference>
<name>A0ABV2EWS7_9BACL</name>
<dbReference type="PRINTS" id="PR00032">
    <property type="entry name" value="HTHARAC"/>
</dbReference>
<evidence type="ECO:0000256" key="3">
    <source>
        <dbReference type="ARBA" id="ARBA00023159"/>
    </source>
</evidence>
<dbReference type="InterPro" id="IPR009057">
    <property type="entry name" value="Homeodomain-like_sf"/>
</dbReference>
<reference evidence="6 7" key="1">
    <citation type="submission" date="2024-06" db="EMBL/GenBank/DDBJ databases">
        <title>Genomic Encyclopedia of Type Strains, Phase IV (KMG-IV): sequencing the most valuable type-strain genomes for metagenomic binning, comparative biology and taxonomic classification.</title>
        <authorList>
            <person name="Goeker M."/>
        </authorList>
    </citation>
    <scope>NUCLEOTIDE SEQUENCE [LARGE SCALE GENOMIC DNA]</scope>
    <source>
        <strain evidence="6 7">DSM 17253</strain>
    </source>
</reference>
<evidence type="ECO:0000256" key="4">
    <source>
        <dbReference type="ARBA" id="ARBA00023163"/>
    </source>
</evidence>
<dbReference type="Gene3D" id="1.10.10.60">
    <property type="entry name" value="Homeodomain-like"/>
    <property type="match status" value="2"/>
</dbReference>
<protein>
    <submittedName>
        <fullName evidence="6">AraC-like DNA-binding protein</fullName>
    </submittedName>
</protein>
<feature type="domain" description="HTH araC/xylS-type" evidence="5">
    <location>
        <begin position="171"/>
        <end position="269"/>
    </location>
</feature>
<dbReference type="SMART" id="SM00342">
    <property type="entry name" value="HTH_ARAC"/>
    <property type="match status" value="1"/>
</dbReference>
<keyword evidence="4" id="KW-0804">Transcription</keyword>
<keyword evidence="3" id="KW-0010">Activator</keyword>
<evidence type="ECO:0000313" key="6">
    <source>
        <dbReference type="EMBL" id="MET3544081.1"/>
    </source>
</evidence>
<dbReference type="InterPro" id="IPR037923">
    <property type="entry name" value="HTH-like"/>
</dbReference>
<dbReference type="PROSITE" id="PS00041">
    <property type="entry name" value="HTH_ARAC_FAMILY_1"/>
    <property type="match status" value="1"/>
</dbReference>
<dbReference type="PANTHER" id="PTHR46796">
    <property type="entry name" value="HTH-TYPE TRANSCRIPTIONAL ACTIVATOR RHAS-RELATED"/>
    <property type="match status" value="1"/>
</dbReference>